<dbReference type="InterPro" id="IPR000014">
    <property type="entry name" value="PAS"/>
</dbReference>
<sequence length="357" mass="38772">MELGSKKRAASGSHRQPIDCSNCRGAQVACDIWACDAGPQQPLLALVEQLGLKLDLLERDNAQLRADLQALTARQLDTDATVGRLRAQLAAATEGALTERSTTNTTTTTTTTTGEPAAKRSRRSHQAEVHGGGGASLAFQHHQAGEAGTWRSLLDLRRLMPFLDPYVLPDTFVPPDLRGPVLCTQVTTGGAAPPVFVFANSALCELFGCTLAEVIGQPLTSFVALDREKAARFAKTRSKSLFRARSGQLWRADCSLHIFFDQHGDPKHVLNSLVRWEPGQLEGSEAFDQWTPVSELCKQLLISSHDMQQPHTPHAHTTPHHPMTPADGGPDLFPPWLSAPGDLTLEGLSPSDYWTLL</sequence>
<evidence type="ECO:0000313" key="3">
    <source>
        <dbReference type="EMBL" id="ELR21316.1"/>
    </source>
</evidence>
<dbReference type="Gene3D" id="3.30.450.20">
    <property type="entry name" value="PAS domain"/>
    <property type="match status" value="1"/>
</dbReference>
<accession>L8HA51</accession>
<feature type="compositionally biased region" description="Low complexity" evidence="2">
    <location>
        <begin position="102"/>
        <end position="113"/>
    </location>
</feature>
<feature type="region of interest" description="Disordered" evidence="2">
    <location>
        <begin position="93"/>
        <end position="133"/>
    </location>
</feature>
<feature type="region of interest" description="Disordered" evidence="2">
    <location>
        <begin position="307"/>
        <end position="335"/>
    </location>
</feature>
<dbReference type="RefSeq" id="XP_004345860.1">
    <property type="nucleotide sequence ID" value="XM_004345810.1"/>
</dbReference>
<name>L8HA51_ACACF</name>
<evidence type="ECO:0008006" key="5">
    <source>
        <dbReference type="Google" id="ProtNLM"/>
    </source>
</evidence>
<keyword evidence="4" id="KW-1185">Reference proteome</keyword>
<keyword evidence="1" id="KW-0175">Coiled coil</keyword>
<dbReference type="SUPFAM" id="SSF55785">
    <property type="entry name" value="PYP-like sensor domain (PAS domain)"/>
    <property type="match status" value="1"/>
</dbReference>
<evidence type="ECO:0000256" key="2">
    <source>
        <dbReference type="SAM" id="MobiDB-lite"/>
    </source>
</evidence>
<dbReference type="Proteomes" id="UP000011083">
    <property type="component" value="Unassembled WGS sequence"/>
</dbReference>
<organism evidence="3 4">
    <name type="scientific">Acanthamoeba castellanii (strain ATCC 30010 / Neff)</name>
    <dbReference type="NCBI Taxonomy" id="1257118"/>
    <lineage>
        <taxon>Eukaryota</taxon>
        <taxon>Amoebozoa</taxon>
        <taxon>Discosea</taxon>
        <taxon>Longamoebia</taxon>
        <taxon>Centramoebida</taxon>
        <taxon>Acanthamoebidae</taxon>
        <taxon>Acanthamoeba</taxon>
    </lineage>
</organism>
<proteinExistence type="predicted"/>
<evidence type="ECO:0000313" key="4">
    <source>
        <dbReference type="Proteomes" id="UP000011083"/>
    </source>
</evidence>
<dbReference type="GeneID" id="14922205"/>
<protein>
    <recommendedName>
        <fullName evidence="5">PAS domain-containing protein</fullName>
    </recommendedName>
</protein>
<dbReference type="KEGG" id="acan:ACA1_182170"/>
<reference evidence="3 4" key="1">
    <citation type="journal article" date="2013" name="Genome Biol.">
        <title>Genome of Acanthamoeba castellanii highlights extensive lateral gene transfer and early evolution of tyrosine kinase signaling.</title>
        <authorList>
            <person name="Clarke M."/>
            <person name="Lohan A.J."/>
            <person name="Liu B."/>
            <person name="Lagkouvardos I."/>
            <person name="Roy S."/>
            <person name="Zafar N."/>
            <person name="Bertelli C."/>
            <person name="Schilde C."/>
            <person name="Kianianmomeni A."/>
            <person name="Burglin T.R."/>
            <person name="Frech C."/>
            <person name="Turcotte B."/>
            <person name="Kopec K.O."/>
            <person name="Synnott J.M."/>
            <person name="Choo C."/>
            <person name="Paponov I."/>
            <person name="Finkler A."/>
            <person name="Soon Heng Tan C."/>
            <person name="Hutchins A.P."/>
            <person name="Weinmeier T."/>
            <person name="Rattei T."/>
            <person name="Chu J.S."/>
            <person name="Gimenez G."/>
            <person name="Irimia M."/>
            <person name="Rigden D.J."/>
            <person name="Fitzpatrick D.A."/>
            <person name="Lorenzo-Morales J."/>
            <person name="Bateman A."/>
            <person name="Chiu C.H."/>
            <person name="Tang P."/>
            <person name="Hegemann P."/>
            <person name="Fromm H."/>
            <person name="Raoult D."/>
            <person name="Greub G."/>
            <person name="Miranda-Saavedra D."/>
            <person name="Chen N."/>
            <person name="Nash P."/>
            <person name="Ginger M.L."/>
            <person name="Horn M."/>
            <person name="Schaap P."/>
            <person name="Caler L."/>
            <person name="Loftus B."/>
        </authorList>
    </citation>
    <scope>NUCLEOTIDE SEQUENCE [LARGE SCALE GENOMIC DNA]</scope>
    <source>
        <strain evidence="3 4">Neff</strain>
    </source>
</reference>
<dbReference type="CDD" id="cd00130">
    <property type="entry name" value="PAS"/>
    <property type="match status" value="1"/>
</dbReference>
<evidence type="ECO:0000256" key="1">
    <source>
        <dbReference type="SAM" id="Coils"/>
    </source>
</evidence>
<dbReference type="VEuPathDB" id="AmoebaDB:ACA1_182170"/>
<dbReference type="EMBL" id="KB007904">
    <property type="protein sequence ID" value="ELR21316.1"/>
    <property type="molecule type" value="Genomic_DNA"/>
</dbReference>
<dbReference type="InterPro" id="IPR035965">
    <property type="entry name" value="PAS-like_dom_sf"/>
</dbReference>
<gene>
    <name evidence="3" type="ORF">ACA1_182170</name>
</gene>
<feature type="coiled-coil region" evidence="1">
    <location>
        <begin position="47"/>
        <end position="74"/>
    </location>
</feature>
<dbReference type="AlphaFoldDB" id="L8HA51"/>